<dbReference type="EMBL" id="VJMJ01000204">
    <property type="protein sequence ID" value="KAF0726968.1"/>
    <property type="molecule type" value="Genomic_DNA"/>
</dbReference>
<dbReference type="OrthoDB" id="62119at2759"/>
<proteinExistence type="predicted"/>
<dbReference type="Proteomes" id="UP000481153">
    <property type="component" value="Unassembled WGS sequence"/>
</dbReference>
<organism evidence="1 2">
    <name type="scientific">Aphanomyces euteiches</name>
    <dbReference type="NCBI Taxonomy" id="100861"/>
    <lineage>
        <taxon>Eukaryota</taxon>
        <taxon>Sar</taxon>
        <taxon>Stramenopiles</taxon>
        <taxon>Oomycota</taxon>
        <taxon>Saprolegniomycetes</taxon>
        <taxon>Saprolegniales</taxon>
        <taxon>Verrucalvaceae</taxon>
        <taxon>Aphanomyces</taxon>
    </lineage>
</organism>
<reference evidence="1 2" key="1">
    <citation type="submission" date="2019-07" db="EMBL/GenBank/DDBJ databases">
        <title>Genomics analysis of Aphanomyces spp. identifies a new class of oomycete effector associated with host adaptation.</title>
        <authorList>
            <person name="Gaulin E."/>
        </authorList>
    </citation>
    <scope>NUCLEOTIDE SEQUENCE [LARGE SCALE GENOMIC DNA]</scope>
    <source>
        <strain evidence="1 2">ATCC 201684</strain>
    </source>
</reference>
<dbReference type="AlphaFoldDB" id="A0A6G0WID2"/>
<name>A0A6G0WID2_9STRA</name>
<sequence length="157" mass="17683">MVDTSSVGVLSFPFTLPRISVPPPPSPSHAIAEVLEIMTRAIQDAQAALARHMSEQTSEDDVVDDICAFRKQCQQANAIMATAMVTRRLVQSPVLYDDDDDVQLAAFYRDMQAHFKQADDIEMRFECLPSRMNRDDSTSDELRLPVYPSDQVHYECS</sequence>
<protein>
    <submittedName>
        <fullName evidence="1">Uncharacterized protein</fullName>
    </submittedName>
</protein>
<evidence type="ECO:0000313" key="1">
    <source>
        <dbReference type="EMBL" id="KAF0726968.1"/>
    </source>
</evidence>
<evidence type="ECO:0000313" key="2">
    <source>
        <dbReference type="Proteomes" id="UP000481153"/>
    </source>
</evidence>
<gene>
    <name evidence="1" type="ORF">Ae201684_014958</name>
</gene>
<comment type="caution">
    <text evidence="1">The sequence shown here is derived from an EMBL/GenBank/DDBJ whole genome shotgun (WGS) entry which is preliminary data.</text>
</comment>
<accession>A0A6G0WID2</accession>
<dbReference type="VEuPathDB" id="FungiDB:AeMF1_015104"/>
<keyword evidence="2" id="KW-1185">Reference proteome</keyword>